<dbReference type="Proteomes" id="UP000004455">
    <property type="component" value="Unassembled WGS sequence"/>
</dbReference>
<comment type="subcellular location">
    <subcellularLocation>
        <location evidence="1">Cell membrane</location>
        <topology evidence="1">Multi-pass membrane protein</topology>
    </subcellularLocation>
</comment>
<organism evidence="6 7">
    <name type="scientific">Rickettsia sibirica (strain ATCC VR-151 / 246)</name>
    <dbReference type="NCBI Taxonomy" id="272951"/>
    <lineage>
        <taxon>Bacteria</taxon>
        <taxon>Pseudomonadati</taxon>
        <taxon>Pseudomonadota</taxon>
        <taxon>Alphaproteobacteria</taxon>
        <taxon>Rickettsiales</taxon>
        <taxon>Rickettsiaceae</taxon>
        <taxon>Rickettsieae</taxon>
        <taxon>Rickettsia</taxon>
        <taxon>spotted fever group</taxon>
        <taxon>Rickettsia sibirica subgroup</taxon>
    </lineage>
</organism>
<evidence type="ECO:0000256" key="2">
    <source>
        <dbReference type="ARBA" id="ARBA00022692"/>
    </source>
</evidence>
<keyword evidence="7" id="KW-1185">Reference proteome</keyword>
<keyword evidence="2 5" id="KW-0812">Transmembrane</keyword>
<reference evidence="6" key="1">
    <citation type="submission" date="2003-02" db="EMBL/GenBank/DDBJ databases">
        <authorList>
            <person name="Malek J.A."/>
            <person name="Eremeeva M.E."/>
            <person name="Dasch G.A."/>
        </authorList>
    </citation>
    <scope>NUCLEOTIDE SEQUENCE [LARGE SCALE GENOMIC DNA]</scope>
    <source>
        <strain evidence="6">246</strain>
    </source>
</reference>
<keyword evidence="4 5" id="KW-0472">Membrane</keyword>
<evidence type="ECO:0000256" key="4">
    <source>
        <dbReference type="ARBA" id="ARBA00023136"/>
    </source>
</evidence>
<dbReference type="EMBL" id="AABW01000001">
    <property type="protein sequence ID" value="EAA25647.1"/>
    <property type="molecule type" value="Genomic_DNA"/>
</dbReference>
<feature type="transmembrane region" description="Helical" evidence="5">
    <location>
        <begin position="20"/>
        <end position="42"/>
    </location>
</feature>
<feature type="transmembrane region" description="Helical" evidence="5">
    <location>
        <begin position="147"/>
        <end position="166"/>
    </location>
</feature>
<dbReference type="GO" id="GO:0005524">
    <property type="term" value="F:ATP binding"/>
    <property type="evidence" value="ECO:0007669"/>
    <property type="project" value="InterPro"/>
</dbReference>
<keyword evidence="3 5" id="KW-1133">Transmembrane helix</keyword>
<evidence type="ECO:0000313" key="7">
    <source>
        <dbReference type="Proteomes" id="UP000004455"/>
    </source>
</evidence>
<evidence type="ECO:0000256" key="3">
    <source>
        <dbReference type="ARBA" id="ARBA00022989"/>
    </source>
</evidence>
<evidence type="ECO:0000256" key="1">
    <source>
        <dbReference type="ARBA" id="ARBA00004651"/>
    </source>
</evidence>
<comment type="caution">
    <text evidence="6">The sequence shown here is derived from an EMBL/GenBank/DDBJ whole genome shotgun (WGS) entry which is preliminary data.</text>
</comment>
<dbReference type="Gene3D" id="1.20.1560.10">
    <property type="entry name" value="ABC transporter type 1, transmembrane domain"/>
    <property type="match status" value="1"/>
</dbReference>
<dbReference type="InterPro" id="IPR036640">
    <property type="entry name" value="ABC1_TM_sf"/>
</dbReference>
<protein>
    <submittedName>
        <fullName evidence="6">Uncharacterized protein</fullName>
    </submittedName>
</protein>
<dbReference type="SUPFAM" id="SSF90123">
    <property type="entry name" value="ABC transporter transmembrane region"/>
    <property type="match status" value="1"/>
</dbReference>
<proteinExistence type="predicted"/>
<dbReference type="HOGENOM" id="CLU_1371307_0_0_5"/>
<evidence type="ECO:0000256" key="5">
    <source>
        <dbReference type="SAM" id="Phobius"/>
    </source>
</evidence>
<dbReference type="AlphaFoldDB" id="Q7PB37"/>
<dbReference type="GO" id="GO:0005886">
    <property type="term" value="C:plasma membrane"/>
    <property type="evidence" value="ECO:0007669"/>
    <property type="project" value="UniProtKB-SubCell"/>
</dbReference>
<sequence>MKIKTYPVSFLWSVIKPYKYWYFVMMLGPIASGFHPIIYNYAVKLLLDLFTQNEKIIFAQSYKPIIWFVAAQAILDGAWRAHNFAQLKAMPHIFQGMMNKICNHCFNLPYTYFQNNLSGSIVGRVRGIGDNYYKMHQAIEYQLSKPLLITLLSGILHWVLLILKYLLSLVPLWLLTYRLLYSFLLNLLQWNKISKILGS</sequence>
<dbReference type="GeneID" id="95361985"/>
<accession>Q7PB37</accession>
<gene>
    <name evidence="6" type="ORF">rsib_orf408</name>
</gene>
<name>Q7PB37_RICS2</name>
<evidence type="ECO:0000313" key="6">
    <source>
        <dbReference type="EMBL" id="EAA25647.1"/>
    </source>
</evidence>
<dbReference type="eggNOG" id="COG1132">
    <property type="taxonomic scope" value="Bacteria"/>
</dbReference>
<dbReference type="RefSeq" id="WP_004996413.1">
    <property type="nucleotide sequence ID" value="NZ_AABW01000001.1"/>
</dbReference>